<keyword evidence="3" id="KW-0479">Metal-binding</keyword>
<evidence type="ECO:0000256" key="3">
    <source>
        <dbReference type="ARBA" id="ARBA00022723"/>
    </source>
</evidence>
<feature type="domain" description="EF-hand" evidence="8">
    <location>
        <begin position="144"/>
        <end position="179"/>
    </location>
</feature>
<dbReference type="InterPro" id="IPR002048">
    <property type="entry name" value="EF_hand_dom"/>
</dbReference>
<keyword evidence="2" id="KW-0519">Myristate</keyword>
<dbReference type="AlphaFoldDB" id="A0A1Y1YC57"/>
<dbReference type="SUPFAM" id="SSF47473">
    <property type="entry name" value="EF-hand"/>
    <property type="match status" value="1"/>
</dbReference>
<evidence type="ECO:0000256" key="6">
    <source>
        <dbReference type="ARBA" id="ARBA00023288"/>
    </source>
</evidence>
<accession>A0A1Y1YC57</accession>
<evidence type="ECO:0000256" key="4">
    <source>
        <dbReference type="ARBA" id="ARBA00022737"/>
    </source>
</evidence>
<dbReference type="OrthoDB" id="191686at2759"/>
<sequence>MGQKSSKLSASQLAGLASTTYFNKRELQRWHKDFLKSYPSGGLDEDSFKQIYKQYFPFGDPTLFAEYIFKVYDTNRNGIIDFEEYIYALSITSRGKTDERLDWAFQLYDINKDGVVTYEEMLGIVHAIYKMVGKLVRLPDDVNTPEKRVDKIFATMDLDHDGVLTMEEFKNGSKMDPSIMHALSLYEGVV</sequence>
<name>A0A1Y1YC57_9FUNG</name>
<dbReference type="Gene3D" id="1.10.238.10">
    <property type="entry name" value="EF-hand"/>
    <property type="match status" value="1"/>
</dbReference>
<keyword evidence="6" id="KW-0449">Lipoprotein</keyword>
<dbReference type="Pfam" id="PF13833">
    <property type="entry name" value="EF-hand_8"/>
    <property type="match status" value="1"/>
</dbReference>
<evidence type="ECO:0000256" key="2">
    <source>
        <dbReference type="ARBA" id="ARBA00022707"/>
    </source>
</evidence>
<dbReference type="Pfam" id="PF13499">
    <property type="entry name" value="EF-hand_7"/>
    <property type="match status" value="1"/>
</dbReference>
<evidence type="ECO:0000259" key="8">
    <source>
        <dbReference type="PROSITE" id="PS50222"/>
    </source>
</evidence>
<evidence type="ECO:0000256" key="5">
    <source>
        <dbReference type="ARBA" id="ARBA00022837"/>
    </source>
</evidence>
<feature type="domain" description="EF-hand" evidence="8">
    <location>
        <begin position="60"/>
        <end position="95"/>
    </location>
</feature>
<keyword evidence="4" id="KW-0677">Repeat</keyword>
<evidence type="ECO:0000313" key="9">
    <source>
        <dbReference type="EMBL" id="ORX95641.1"/>
    </source>
</evidence>
<evidence type="ECO:0000256" key="7">
    <source>
        <dbReference type="ARBA" id="ARBA00071944"/>
    </source>
</evidence>
<proteinExistence type="inferred from homology"/>
<dbReference type="PANTHER" id="PTHR23055:SF178">
    <property type="entry name" value="NEUROCALCIN HOMOLOG"/>
    <property type="match status" value="1"/>
</dbReference>
<dbReference type="InterPro" id="IPR011992">
    <property type="entry name" value="EF-hand-dom_pair"/>
</dbReference>
<dbReference type="GO" id="GO:0005509">
    <property type="term" value="F:calcium ion binding"/>
    <property type="evidence" value="ECO:0007669"/>
    <property type="project" value="InterPro"/>
</dbReference>
<dbReference type="InParanoid" id="A0A1Y1YC57"/>
<dbReference type="PRINTS" id="PR00450">
    <property type="entry name" value="RECOVERIN"/>
</dbReference>
<dbReference type="InterPro" id="IPR018247">
    <property type="entry name" value="EF_Hand_1_Ca_BS"/>
</dbReference>
<dbReference type="STRING" id="1314790.A0A1Y1YC57"/>
<dbReference type="PROSITE" id="PS50222">
    <property type="entry name" value="EF_HAND_2"/>
    <property type="match status" value="3"/>
</dbReference>
<feature type="domain" description="EF-hand" evidence="8">
    <location>
        <begin position="96"/>
        <end position="131"/>
    </location>
</feature>
<gene>
    <name evidence="9" type="ORF">K493DRAFT_282666</name>
</gene>
<comment type="similarity">
    <text evidence="1">Belongs to the recoverin family.</text>
</comment>
<dbReference type="GO" id="GO:0005829">
    <property type="term" value="C:cytosol"/>
    <property type="evidence" value="ECO:0007669"/>
    <property type="project" value="TreeGrafter"/>
</dbReference>
<dbReference type="PANTHER" id="PTHR23055">
    <property type="entry name" value="CALCIUM BINDING PROTEINS"/>
    <property type="match status" value="1"/>
</dbReference>
<dbReference type="EMBL" id="MCFE01000171">
    <property type="protein sequence ID" value="ORX95641.1"/>
    <property type="molecule type" value="Genomic_DNA"/>
</dbReference>
<keyword evidence="10" id="KW-1185">Reference proteome</keyword>
<reference evidence="9 10" key="1">
    <citation type="submission" date="2016-07" db="EMBL/GenBank/DDBJ databases">
        <title>Pervasive Adenine N6-methylation of Active Genes in Fungi.</title>
        <authorList>
            <consortium name="DOE Joint Genome Institute"/>
            <person name="Mondo S.J."/>
            <person name="Dannebaum R.O."/>
            <person name="Kuo R.C."/>
            <person name="Labutti K."/>
            <person name="Haridas S."/>
            <person name="Kuo A."/>
            <person name="Salamov A."/>
            <person name="Ahrendt S.R."/>
            <person name="Lipzen A."/>
            <person name="Sullivan W."/>
            <person name="Andreopoulos W.B."/>
            <person name="Clum A."/>
            <person name="Lindquist E."/>
            <person name="Daum C."/>
            <person name="Ramamoorthy G.K."/>
            <person name="Gryganskyi A."/>
            <person name="Culley D."/>
            <person name="Magnuson J.K."/>
            <person name="James T.Y."/>
            <person name="O'Malley M.A."/>
            <person name="Stajich J.E."/>
            <person name="Spatafora J.W."/>
            <person name="Visel A."/>
            <person name="Grigoriev I.V."/>
        </authorList>
    </citation>
    <scope>NUCLEOTIDE SEQUENCE [LARGE SCALE GENOMIC DNA]</scope>
    <source>
        <strain evidence="9 10">CBS 931.73</strain>
    </source>
</reference>
<dbReference type="FunFam" id="1.10.238.10:FF:000009">
    <property type="entry name" value="Visinin-like protein 1"/>
    <property type="match status" value="1"/>
</dbReference>
<dbReference type="GO" id="GO:0016020">
    <property type="term" value="C:membrane"/>
    <property type="evidence" value="ECO:0007669"/>
    <property type="project" value="TreeGrafter"/>
</dbReference>
<evidence type="ECO:0000256" key="1">
    <source>
        <dbReference type="ARBA" id="ARBA00006049"/>
    </source>
</evidence>
<dbReference type="SMART" id="SM00054">
    <property type="entry name" value="EFh"/>
    <property type="match status" value="3"/>
</dbReference>
<comment type="caution">
    <text evidence="9">The sequence shown here is derived from an EMBL/GenBank/DDBJ whole genome shotgun (WGS) entry which is preliminary data.</text>
</comment>
<dbReference type="InterPro" id="IPR028846">
    <property type="entry name" value="Recoverin"/>
</dbReference>
<dbReference type="CDD" id="cd00051">
    <property type="entry name" value="EFh"/>
    <property type="match status" value="2"/>
</dbReference>
<dbReference type="PROSITE" id="PS00018">
    <property type="entry name" value="EF_HAND_1"/>
    <property type="match status" value="3"/>
</dbReference>
<organism evidence="9 10">
    <name type="scientific">Basidiobolus meristosporus CBS 931.73</name>
    <dbReference type="NCBI Taxonomy" id="1314790"/>
    <lineage>
        <taxon>Eukaryota</taxon>
        <taxon>Fungi</taxon>
        <taxon>Fungi incertae sedis</taxon>
        <taxon>Zoopagomycota</taxon>
        <taxon>Entomophthoromycotina</taxon>
        <taxon>Basidiobolomycetes</taxon>
        <taxon>Basidiobolales</taxon>
        <taxon>Basidiobolaceae</taxon>
        <taxon>Basidiobolus</taxon>
    </lineage>
</organism>
<dbReference type="Proteomes" id="UP000193498">
    <property type="component" value="Unassembled WGS sequence"/>
</dbReference>
<protein>
    <recommendedName>
        <fullName evidence="7">Calcium-binding protein NCS-1</fullName>
    </recommendedName>
</protein>
<evidence type="ECO:0000313" key="10">
    <source>
        <dbReference type="Proteomes" id="UP000193498"/>
    </source>
</evidence>
<keyword evidence="5" id="KW-0106">Calcium</keyword>